<dbReference type="RefSeq" id="WP_338202713.1">
    <property type="nucleotide sequence ID" value="NZ_JAEKNR010000144.1"/>
</dbReference>
<evidence type="ECO:0000256" key="1">
    <source>
        <dbReference type="SAM" id="MobiDB-lite"/>
    </source>
</evidence>
<keyword evidence="3" id="KW-1185">Reference proteome</keyword>
<name>A0A934K9U6_9BACT</name>
<organism evidence="2 3">
    <name type="scientific">Candidatus Nephthysia bennettiae</name>
    <dbReference type="NCBI Taxonomy" id="3127016"/>
    <lineage>
        <taxon>Bacteria</taxon>
        <taxon>Bacillati</taxon>
        <taxon>Candidatus Dormiibacterota</taxon>
        <taxon>Candidatus Dormibacteria</taxon>
        <taxon>Candidatus Dormibacterales</taxon>
        <taxon>Candidatus Dormibacteraceae</taxon>
        <taxon>Candidatus Nephthysia</taxon>
    </lineage>
</organism>
<dbReference type="EMBL" id="JAEKNR010000144">
    <property type="protein sequence ID" value="MBJ7599218.1"/>
    <property type="molecule type" value="Genomic_DNA"/>
</dbReference>
<comment type="caution">
    <text evidence="2">The sequence shown here is derived from an EMBL/GenBank/DDBJ whole genome shotgun (WGS) entry which is preliminary data.</text>
</comment>
<evidence type="ECO:0000313" key="2">
    <source>
        <dbReference type="EMBL" id="MBJ7599218.1"/>
    </source>
</evidence>
<sequence length="48" mass="4489">MAVIVGSVQDAVPARTSPPPAILIGRLAAPSTGAASSPATSNPGSCGS</sequence>
<gene>
    <name evidence="2" type="ORF">JF922_14235</name>
</gene>
<feature type="region of interest" description="Disordered" evidence="1">
    <location>
        <begin position="1"/>
        <end position="20"/>
    </location>
</feature>
<dbReference type="AlphaFoldDB" id="A0A934K9U6"/>
<evidence type="ECO:0000313" key="3">
    <source>
        <dbReference type="Proteomes" id="UP000612893"/>
    </source>
</evidence>
<accession>A0A934K9U6</accession>
<protein>
    <submittedName>
        <fullName evidence="2">Uncharacterized protein</fullName>
    </submittedName>
</protein>
<proteinExistence type="predicted"/>
<dbReference type="Proteomes" id="UP000612893">
    <property type="component" value="Unassembled WGS sequence"/>
</dbReference>
<reference evidence="2" key="1">
    <citation type="submission" date="2020-10" db="EMBL/GenBank/DDBJ databases">
        <title>Ca. Dormibacterota MAGs.</title>
        <authorList>
            <person name="Montgomery K."/>
        </authorList>
    </citation>
    <scope>NUCLEOTIDE SEQUENCE [LARGE SCALE GENOMIC DNA]</scope>
    <source>
        <strain evidence="2">SC8812_S17_10</strain>
    </source>
</reference>